<evidence type="ECO:0000256" key="3">
    <source>
        <dbReference type="SAM" id="MobiDB-lite"/>
    </source>
</evidence>
<evidence type="ECO:0000313" key="5">
    <source>
        <dbReference type="Proteomes" id="UP000704762"/>
    </source>
</evidence>
<dbReference type="Proteomes" id="UP000704762">
    <property type="component" value="Unassembled WGS sequence"/>
</dbReference>
<dbReference type="PANTHER" id="PTHR36566">
    <property type="entry name" value="NICKEL INSERTION PROTEIN-RELATED"/>
    <property type="match status" value="1"/>
</dbReference>
<evidence type="ECO:0000256" key="2">
    <source>
        <dbReference type="HAMAP-Rule" id="MF_01074"/>
    </source>
</evidence>
<reference evidence="4 5" key="1">
    <citation type="submission" date="2021-01" db="EMBL/GenBank/DDBJ databases">
        <title>Sequencing the genomes of 1000 actinobacteria strains.</title>
        <authorList>
            <person name="Klenk H.-P."/>
        </authorList>
    </citation>
    <scope>NUCLEOTIDE SEQUENCE [LARGE SCALE GENOMIC DNA]</scope>
    <source>
        <strain evidence="4 5">DSM 18662</strain>
    </source>
</reference>
<protein>
    <recommendedName>
        <fullName evidence="2">Pyridinium-3,5-bisthiocarboxylic acid mononucleotide nickel insertion protein</fullName>
        <shortName evidence="2">P2TMN nickel insertion protein</shortName>
        <ecNumber evidence="2">4.99.1.12</ecNumber>
    </recommendedName>
    <alternativeName>
        <fullName evidence="2">Nickel-pincer cofactor biosynthesis protein LarC</fullName>
    </alternativeName>
</protein>
<keyword evidence="1 2" id="KW-0533">Nickel</keyword>
<dbReference type="RefSeq" id="WP_338041283.1">
    <property type="nucleotide sequence ID" value="NZ_BAAAQP010000003.1"/>
</dbReference>
<dbReference type="EMBL" id="JAFBCF010000001">
    <property type="protein sequence ID" value="MBM7799474.1"/>
    <property type="molecule type" value="Genomic_DNA"/>
</dbReference>
<dbReference type="NCBIfam" id="TIGR00299">
    <property type="entry name" value="nickel pincer cofactor biosynthesis protein LarC"/>
    <property type="match status" value="1"/>
</dbReference>
<comment type="similarity">
    <text evidence="2">Belongs to the LarC family.</text>
</comment>
<organism evidence="4 5">
    <name type="scientific">Microlunatus panaciterrae</name>
    <dbReference type="NCBI Taxonomy" id="400768"/>
    <lineage>
        <taxon>Bacteria</taxon>
        <taxon>Bacillati</taxon>
        <taxon>Actinomycetota</taxon>
        <taxon>Actinomycetes</taxon>
        <taxon>Propionibacteriales</taxon>
        <taxon>Propionibacteriaceae</taxon>
        <taxon>Microlunatus</taxon>
    </lineage>
</organism>
<accession>A0ABS2RNE8</accession>
<comment type="function">
    <text evidence="2">Involved in the biosynthesis of a nickel-pincer cofactor ((SCS)Ni(II) pincer complex). Binds Ni(2+), and functions in nickel delivery to pyridinium-3,5-bisthiocarboxylic acid mononucleotide (P2TMN), to form the mature cofactor. Is thus probably required for the activation of nickel-pincer cofactor-dependent enzymes.</text>
</comment>
<sequence length="461" mass="47786">MSSPAPAQAVHAWLDVTAGVAGDMLLGALVDAGADLDRVQAAVDAVVPRSVRLTRTEVNRGGQRSGKVEVDVLVDDPPHRTWASIRALLADADLAPITRQRALATFSLLADAEGFVHGIPPADVHFHEVGALDSIADVVGCCEALRLLGVGTVTASPLAVGAGRVRIAHGDIPVPVPAVAQLARDWPLVANPRRTGDDPRPVGELATPTGVALVRALAERCEDGPSFTLRTVGVGAGNKDFDGWPNVVRVLVGAPAGAPAAAQRGSAPALASAVDGDLEQAVQLEANVDDLDPRLWPGVLEALLSAGAMDAWLVPILMKKGRPAHTLCALAAADRADRIADVIFAQTSTIGIRQHAVARRVLARRSARVQVAGQDVTVKISHRSGRIVQATPEFDEVAALASTQGLPVADLHAEANAAVVRARLTAGAPLPTPEVSAGHGHDHPHDHGHGHGHSHDHGHAH</sequence>
<evidence type="ECO:0000313" key="4">
    <source>
        <dbReference type="EMBL" id="MBM7799474.1"/>
    </source>
</evidence>
<proteinExistence type="inferred from homology"/>
<keyword evidence="2" id="KW-0456">Lyase</keyword>
<comment type="catalytic activity">
    <reaction evidence="2">
        <text>Ni(II)-pyridinium-3,5-bisthiocarboxylate mononucleotide = pyridinium-3,5-bisthiocarboxylate mononucleotide + Ni(2+)</text>
        <dbReference type="Rhea" id="RHEA:54784"/>
        <dbReference type="ChEBI" id="CHEBI:49786"/>
        <dbReference type="ChEBI" id="CHEBI:137372"/>
        <dbReference type="ChEBI" id="CHEBI:137373"/>
        <dbReference type="EC" id="4.99.1.12"/>
    </reaction>
</comment>
<dbReference type="PANTHER" id="PTHR36566:SF1">
    <property type="entry name" value="PYRIDINIUM-3,5-BISTHIOCARBOXYLIC ACID MONONUCLEOTIDE NICKEL INSERTION PROTEIN"/>
    <property type="match status" value="1"/>
</dbReference>
<keyword evidence="5" id="KW-1185">Reference proteome</keyword>
<dbReference type="InterPro" id="IPR002822">
    <property type="entry name" value="Ni_insertion"/>
</dbReference>
<name>A0ABS2RNE8_9ACTN</name>
<comment type="caution">
    <text evidence="4">The sequence shown here is derived from an EMBL/GenBank/DDBJ whole genome shotgun (WGS) entry which is preliminary data.</text>
</comment>
<dbReference type="EC" id="4.99.1.12" evidence="2"/>
<dbReference type="Pfam" id="PF01969">
    <property type="entry name" value="Ni_insertion"/>
    <property type="match status" value="1"/>
</dbReference>
<feature type="compositionally biased region" description="Basic and acidic residues" evidence="3">
    <location>
        <begin position="439"/>
        <end position="461"/>
    </location>
</feature>
<evidence type="ECO:0000256" key="1">
    <source>
        <dbReference type="ARBA" id="ARBA00022596"/>
    </source>
</evidence>
<dbReference type="Gene3D" id="3.10.20.300">
    <property type="entry name" value="mk0293 like domain"/>
    <property type="match status" value="1"/>
</dbReference>
<gene>
    <name evidence="2" type="primary">larC</name>
    <name evidence="4" type="ORF">JOE57_002395</name>
</gene>
<feature type="region of interest" description="Disordered" evidence="3">
    <location>
        <begin position="429"/>
        <end position="461"/>
    </location>
</feature>
<dbReference type="HAMAP" id="MF_01074">
    <property type="entry name" value="LarC"/>
    <property type="match status" value="1"/>
</dbReference>
<dbReference type="Gene3D" id="3.30.70.1380">
    <property type="entry name" value="Transcriptional regulatory protein pf0864 domain like"/>
    <property type="match status" value="1"/>
</dbReference>